<keyword evidence="1" id="KW-0472">Membrane</keyword>
<reference evidence="3" key="1">
    <citation type="submission" date="2015-01" db="EMBL/GenBank/DDBJ databases">
        <authorList>
            <person name="Aksoy S."/>
            <person name="Warren W."/>
            <person name="Wilson R.K."/>
        </authorList>
    </citation>
    <scope>NUCLEOTIDE SEQUENCE [LARGE SCALE GENOMIC DNA]</scope>
    <source>
        <strain evidence="3">IAEA</strain>
    </source>
</reference>
<keyword evidence="1" id="KW-0812">Transmembrane</keyword>
<dbReference type="AlphaFoldDB" id="A0A1B0AU57"/>
<feature type="transmembrane region" description="Helical" evidence="1">
    <location>
        <begin position="54"/>
        <end position="74"/>
    </location>
</feature>
<protein>
    <submittedName>
        <fullName evidence="2">Uncharacterized protein</fullName>
    </submittedName>
</protein>
<dbReference type="VEuPathDB" id="VectorBase:GPPI008700"/>
<accession>A0A1B0AU57</accession>
<dbReference type="EMBL" id="JXJN01003517">
    <property type="status" value="NOT_ANNOTATED_CDS"/>
    <property type="molecule type" value="Genomic_DNA"/>
</dbReference>
<dbReference type="Proteomes" id="UP000092460">
    <property type="component" value="Unassembled WGS sequence"/>
</dbReference>
<reference evidence="2" key="2">
    <citation type="submission" date="2020-05" db="UniProtKB">
        <authorList>
            <consortium name="EnsemblMetazoa"/>
        </authorList>
    </citation>
    <scope>IDENTIFICATION</scope>
    <source>
        <strain evidence="2">IAEA</strain>
    </source>
</reference>
<evidence type="ECO:0000256" key="1">
    <source>
        <dbReference type="SAM" id="Phobius"/>
    </source>
</evidence>
<keyword evidence="3" id="KW-1185">Reference proteome</keyword>
<sequence>MNHSTKQQNAMLFSLTRDRELLNKLDKYWCEVFNVFFIVGSTACSSCLFSDTLFYFTVAAALIYTMFILILTNVKQAERTFTDSYKMLLPFTY</sequence>
<organism evidence="2 3">
    <name type="scientific">Glossina palpalis gambiensis</name>
    <dbReference type="NCBI Taxonomy" id="67801"/>
    <lineage>
        <taxon>Eukaryota</taxon>
        <taxon>Metazoa</taxon>
        <taxon>Ecdysozoa</taxon>
        <taxon>Arthropoda</taxon>
        <taxon>Hexapoda</taxon>
        <taxon>Insecta</taxon>
        <taxon>Pterygota</taxon>
        <taxon>Neoptera</taxon>
        <taxon>Endopterygota</taxon>
        <taxon>Diptera</taxon>
        <taxon>Brachycera</taxon>
        <taxon>Muscomorpha</taxon>
        <taxon>Hippoboscoidea</taxon>
        <taxon>Glossinidae</taxon>
        <taxon>Glossina</taxon>
    </lineage>
</organism>
<proteinExistence type="predicted"/>
<feature type="transmembrane region" description="Helical" evidence="1">
    <location>
        <begin position="28"/>
        <end position="48"/>
    </location>
</feature>
<keyword evidence="1" id="KW-1133">Transmembrane helix</keyword>
<name>A0A1B0AU57_9MUSC</name>
<dbReference type="EnsemblMetazoa" id="GPPI008700-RA">
    <property type="protein sequence ID" value="GPPI008700-PA"/>
    <property type="gene ID" value="GPPI008700"/>
</dbReference>
<evidence type="ECO:0000313" key="3">
    <source>
        <dbReference type="Proteomes" id="UP000092460"/>
    </source>
</evidence>
<evidence type="ECO:0000313" key="2">
    <source>
        <dbReference type="EnsemblMetazoa" id="GPPI008700-PA"/>
    </source>
</evidence>